<comment type="caution">
    <text evidence="1">The sequence shown here is derived from an EMBL/GenBank/DDBJ whole genome shotgun (WGS) entry which is preliminary data.</text>
</comment>
<dbReference type="Proteomes" id="UP000598271">
    <property type="component" value="Unassembled WGS sequence"/>
</dbReference>
<dbReference type="RefSeq" id="WP_189562853.1">
    <property type="nucleotide sequence ID" value="NZ_BMXF01000001.1"/>
</dbReference>
<proteinExistence type="predicted"/>
<keyword evidence="2" id="KW-1185">Reference proteome</keyword>
<gene>
    <name evidence="1" type="ORF">GCM10007390_05910</name>
</gene>
<accession>A0A8J3D214</accession>
<dbReference type="EMBL" id="BMXF01000001">
    <property type="protein sequence ID" value="GHB55525.1"/>
    <property type="molecule type" value="Genomic_DNA"/>
</dbReference>
<dbReference type="CDD" id="cd21650">
    <property type="entry name" value="CrtA-like"/>
    <property type="match status" value="1"/>
</dbReference>
<evidence type="ECO:0008006" key="3">
    <source>
        <dbReference type="Google" id="ProtNLM"/>
    </source>
</evidence>
<evidence type="ECO:0000313" key="1">
    <source>
        <dbReference type="EMBL" id="GHB55525.1"/>
    </source>
</evidence>
<dbReference type="InterPro" id="IPR049574">
    <property type="entry name" value="CrtA-like"/>
</dbReference>
<sequence length="248" mass="28253">MFQILHPSKALDPVTTFTVFKFAKEKIWWAFGQMGRKTLENPKGATFSKMLGSGRKGFDIIPNFRQYTFLAQWESAQCADEFFASPDFRNYAAQTAEHYTIKMSTIQSHGQWDGAEPFQTAENIEKEYTGPIVVLTRAKINFTKLLDFWRHVPKAHLSLKKSKGVLLAFGIGENPITQQATISVWDSVESLKKFAYHRPGHKEIVKRTRQRGWYSEELFARFIPVAVDGGVLFGYPKIDSPSESTVGF</sequence>
<name>A0A8J3D214_9BACT</name>
<organism evidence="1 2">
    <name type="scientific">Persicitalea jodogahamensis</name>
    <dbReference type="NCBI Taxonomy" id="402147"/>
    <lineage>
        <taxon>Bacteria</taxon>
        <taxon>Pseudomonadati</taxon>
        <taxon>Bacteroidota</taxon>
        <taxon>Cytophagia</taxon>
        <taxon>Cytophagales</taxon>
        <taxon>Spirosomataceae</taxon>
        <taxon>Persicitalea</taxon>
    </lineage>
</organism>
<dbReference type="AlphaFoldDB" id="A0A8J3D214"/>
<protein>
    <recommendedName>
        <fullName evidence="3">DUF3291 domain-containing protein</fullName>
    </recommendedName>
</protein>
<reference evidence="1 2" key="1">
    <citation type="journal article" date="2014" name="Int. J. Syst. Evol. Microbiol.">
        <title>Complete genome sequence of Corynebacterium casei LMG S-19264T (=DSM 44701T), isolated from a smear-ripened cheese.</title>
        <authorList>
            <consortium name="US DOE Joint Genome Institute (JGI-PGF)"/>
            <person name="Walter F."/>
            <person name="Albersmeier A."/>
            <person name="Kalinowski J."/>
            <person name="Ruckert C."/>
        </authorList>
    </citation>
    <scope>NUCLEOTIDE SEQUENCE [LARGE SCALE GENOMIC DNA]</scope>
    <source>
        <strain evidence="1 2">KCTC 12866</strain>
    </source>
</reference>
<evidence type="ECO:0000313" key="2">
    <source>
        <dbReference type="Proteomes" id="UP000598271"/>
    </source>
</evidence>